<dbReference type="AlphaFoldDB" id="A0A9X4QUY3"/>
<feature type="binding site" evidence="11">
    <location>
        <position position="330"/>
    </location>
    <ligand>
        <name>Mn(2+)</name>
        <dbReference type="ChEBI" id="CHEBI:29035"/>
    </ligand>
</feature>
<feature type="transmembrane region" description="Helical" evidence="12">
    <location>
        <begin position="176"/>
        <end position="195"/>
    </location>
</feature>
<protein>
    <submittedName>
        <fullName evidence="14">LTA synthase family protein</fullName>
    </submittedName>
</protein>
<evidence type="ECO:0000256" key="2">
    <source>
        <dbReference type="ARBA" id="ARBA00004936"/>
    </source>
</evidence>
<keyword evidence="15" id="KW-1185">Reference proteome</keyword>
<dbReference type="RefSeq" id="WP_277535092.1">
    <property type="nucleotide sequence ID" value="NZ_JAPDIA010000008.1"/>
</dbReference>
<accession>A0A9X4QUY3</accession>
<feature type="binding site" evidence="11">
    <location>
        <position position="288"/>
    </location>
    <ligand>
        <name>Mn(2+)</name>
        <dbReference type="ChEBI" id="CHEBI:29035"/>
    </ligand>
</feature>
<comment type="caution">
    <text evidence="14">The sequence shown here is derived from an EMBL/GenBank/DDBJ whole genome shotgun (WGS) entry which is preliminary data.</text>
</comment>
<evidence type="ECO:0000256" key="5">
    <source>
        <dbReference type="ARBA" id="ARBA00022692"/>
    </source>
</evidence>
<feature type="binding site" evidence="11">
    <location>
        <position position="504"/>
    </location>
    <ligand>
        <name>Mn(2+)</name>
        <dbReference type="ChEBI" id="CHEBI:29035"/>
    </ligand>
</feature>
<dbReference type="SUPFAM" id="SSF53649">
    <property type="entry name" value="Alkaline phosphatase-like"/>
    <property type="match status" value="1"/>
</dbReference>
<evidence type="ECO:0000256" key="12">
    <source>
        <dbReference type="SAM" id="Phobius"/>
    </source>
</evidence>
<keyword evidence="5 12" id="KW-0812">Transmembrane</keyword>
<name>A0A9X4QUY3_9BACL</name>
<dbReference type="PANTHER" id="PTHR47371">
    <property type="entry name" value="LIPOTEICHOIC ACID SYNTHASE"/>
    <property type="match status" value="1"/>
</dbReference>
<dbReference type="PANTHER" id="PTHR47371:SF3">
    <property type="entry name" value="PHOSPHOGLYCEROL TRANSFERASE I"/>
    <property type="match status" value="1"/>
</dbReference>
<evidence type="ECO:0000256" key="11">
    <source>
        <dbReference type="PIRSR" id="PIRSR005091-3"/>
    </source>
</evidence>
<dbReference type="GO" id="GO:0046872">
    <property type="term" value="F:metal ion binding"/>
    <property type="evidence" value="ECO:0007669"/>
    <property type="project" value="UniProtKB-KW"/>
</dbReference>
<evidence type="ECO:0000313" key="14">
    <source>
        <dbReference type="EMBL" id="MDG0812009.1"/>
    </source>
</evidence>
<feature type="binding site" evidence="10">
    <location>
        <position position="444"/>
    </location>
    <ligand>
        <name>substrate</name>
    </ligand>
</feature>
<dbReference type="EMBL" id="JAPDIA010000008">
    <property type="protein sequence ID" value="MDG0812009.1"/>
    <property type="molecule type" value="Genomic_DNA"/>
</dbReference>
<evidence type="ECO:0000256" key="6">
    <source>
        <dbReference type="ARBA" id="ARBA00022989"/>
    </source>
</evidence>
<evidence type="ECO:0000256" key="4">
    <source>
        <dbReference type="ARBA" id="ARBA00022475"/>
    </source>
</evidence>
<dbReference type="Gene3D" id="3.30.1120.170">
    <property type="match status" value="1"/>
</dbReference>
<keyword evidence="7 8" id="KW-0472">Membrane</keyword>
<feature type="transmembrane region" description="Helical" evidence="12">
    <location>
        <begin position="80"/>
        <end position="102"/>
    </location>
</feature>
<comment type="similarity">
    <text evidence="3 8">Belongs to the LTA synthase family.</text>
</comment>
<evidence type="ECO:0000256" key="9">
    <source>
        <dbReference type="PIRSR" id="PIRSR005091-1"/>
    </source>
</evidence>
<evidence type="ECO:0000256" key="7">
    <source>
        <dbReference type="ARBA" id="ARBA00023136"/>
    </source>
</evidence>
<keyword evidence="4 8" id="KW-1003">Cell membrane</keyword>
<proteinExistence type="inferred from homology"/>
<feature type="binding site" evidence="11">
    <location>
        <position position="503"/>
    </location>
    <ligand>
        <name>Mn(2+)</name>
        <dbReference type="ChEBI" id="CHEBI:29035"/>
    </ligand>
</feature>
<evidence type="ECO:0000313" key="15">
    <source>
        <dbReference type="Proteomes" id="UP001153404"/>
    </source>
</evidence>
<organism evidence="14 15">
    <name type="scientific">Cohnella rhizosphaerae</name>
    <dbReference type="NCBI Taxonomy" id="1457232"/>
    <lineage>
        <taxon>Bacteria</taxon>
        <taxon>Bacillati</taxon>
        <taxon>Bacillota</taxon>
        <taxon>Bacilli</taxon>
        <taxon>Bacillales</taxon>
        <taxon>Paenibacillaceae</taxon>
        <taxon>Cohnella</taxon>
    </lineage>
</organism>
<evidence type="ECO:0000256" key="10">
    <source>
        <dbReference type="PIRSR" id="PIRSR005091-2"/>
    </source>
</evidence>
<comment type="subcellular location">
    <subcellularLocation>
        <location evidence="1">Cell membrane</location>
        <topology evidence="1">Multi-pass membrane protein</topology>
    </subcellularLocation>
</comment>
<feature type="transmembrane region" description="Helical" evidence="12">
    <location>
        <begin position="134"/>
        <end position="155"/>
    </location>
</feature>
<comment type="pathway">
    <text evidence="2">Cell wall biogenesis; lipoteichoic acid biosynthesis.</text>
</comment>
<feature type="active site" evidence="9">
    <location>
        <position position="330"/>
    </location>
</feature>
<dbReference type="InterPro" id="IPR012160">
    <property type="entry name" value="LtaS-like"/>
</dbReference>
<dbReference type="InterPro" id="IPR000917">
    <property type="entry name" value="Sulfatase_N"/>
</dbReference>
<keyword evidence="10" id="KW-0464">Manganese</keyword>
<evidence type="ECO:0000256" key="1">
    <source>
        <dbReference type="ARBA" id="ARBA00004651"/>
    </source>
</evidence>
<evidence type="ECO:0000256" key="8">
    <source>
        <dbReference type="PIRNR" id="PIRNR005091"/>
    </source>
</evidence>
<dbReference type="InterPro" id="IPR050448">
    <property type="entry name" value="OpgB/LTA_synthase_biosynth"/>
</dbReference>
<dbReference type="Proteomes" id="UP001153404">
    <property type="component" value="Unassembled WGS sequence"/>
</dbReference>
<keyword evidence="10" id="KW-0479">Metal-binding</keyword>
<sequence length="707" mass="78559">MNIQLRTTVAKGAKLAARGLASWPYWGAMLVVLSIVYKLNWLDHQLNVGGMNEWKWKVNYGAMVIATFWVVWLGRRARAVSLAVLDLIISVLLFADLVYFRYFKDFISIPVLLQANQVSSLEDSIWSLIHRGDLVLLCDIPVALAYAAWACWYWRPARIARRNGGVQVRSSSRSRLMLNTALAALLLAMGISMIVGPVNQQKNGWASGLFVGNWWNIPIYNVTGLLGFHGYDTYRYAKEHWFSGGVSEAQVQEAKDWFDARKPLQEQAESEPMFGAAKGKNILMIQAEAFQSFVIGQSLGGQEITPNLNALIGKSLYFPNFYHQTGQGRTSDADFLTSCSLHPMPTGSVFIRFADHDFNCLPEILNAQGYDTTVHHAYDGSFWNRNNMYHNMDYGKFYSIKDFDEDEPLGWSIGDKSFLQQTVDQIKERGASPFYAFAITISGHHPFNLPDYKTEFEVGDFDGTTFGDYLQAAHYVDAAIGELMDRLKDEGLWDDTVLMLYGDHDNSLYDKKPYEQLIGKSLSDEEMDAIIRKVPFFIHFPGDANAGVSEKAVGQIDTAPTILQMLGIPMGENKMMGISMLSAAEKPVVFRTGGFTDGKVYYMPSNGGTTGGSCYSLADGSAADVSACDAGKEAADRELRVSDVVVEHDLLPELKKRTMNDGFAAMNDQKKSAPAWFDGRALFLTYLRALINGLTFSSASSSVGAAM</sequence>
<keyword evidence="6 12" id="KW-1133">Transmembrane helix</keyword>
<feature type="transmembrane region" description="Helical" evidence="12">
    <location>
        <begin position="20"/>
        <end position="37"/>
    </location>
</feature>
<evidence type="ECO:0000259" key="13">
    <source>
        <dbReference type="Pfam" id="PF00884"/>
    </source>
</evidence>
<dbReference type="InterPro" id="IPR017850">
    <property type="entry name" value="Alkaline_phosphatase_core_sf"/>
</dbReference>
<dbReference type="Pfam" id="PF00884">
    <property type="entry name" value="Sulfatase"/>
    <property type="match status" value="1"/>
</dbReference>
<dbReference type="GO" id="GO:0005886">
    <property type="term" value="C:plasma membrane"/>
    <property type="evidence" value="ECO:0007669"/>
    <property type="project" value="UniProtKB-SubCell"/>
</dbReference>
<feature type="domain" description="Sulfatase N-terminal" evidence="13">
    <location>
        <begin position="280"/>
        <end position="568"/>
    </location>
</feature>
<dbReference type="CDD" id="cd16015">
    <property type="entry name" value="LTA_synthase"/>
    <property type="match status" value="1"/>
</dbReference>
<dbReference type="PIRSF" id="PIRSF005091">
    <property type="entry name" value="Mmb_sulf_HI1246"/>
    <property type="match status" value="1"/>
</dbReference>
<feature type="transmembrane region" description="Helical" evidence="12">
    <location>
        <begin position="57"/>
        <end position="73"/>
    </location>
</feature>
<gene>
    <name evidence="14" type="ORF">OMP40_23560</name>
</gene>
<evidence type="ECO:0000256" key="3">
    <source>
        <dbReference type="ARBA" id="ARBA00009983"/>
    </source>
</evidence>
<reference evidence="14" key="1">
    <citation type="submission" date="2022-10" db="EMBL/GenBank/DDBJ databases">
        <title>Comparative genomic analysis of Cohnella hashimotonis sp. nov., isolated from the International Space Station.</title>
        <authorList>
            <person name="Simpson A."/>
            <person name="Venkateswaran K."/>
        </authorList>
    </citation>
    <scope>NUCLEOTIDE SEQUENCE</scope>
    <source>
        <strain evidence="14">DSM 28161</strain>
    </source>
</reference>
<dbReference type="Gene3D" id="3.40.720.10">
    <property type="entry name" value="Alkaline Phosphatase, subunit A"/>
    <property type="match status" value="1"/>
</dbReference>